<evidence type="ECO:0000313" key="2">
    <source>
        <dbReference type="EMBL" id="MFD2921861.1"/>
    </source>
</evidence>
<organism evidence="2 3">
    <name type="scientific">Terrimonas rubra</name>
    <dbReference type="NCBI Taxonomy" id="1035890"/>
    <lineage>
        <taxon>Bacteria</taxon>
        <taxon>Pseudomonadati</taxon>
        <taxon>Bacteroidota</taxon>
        <taxon>Chitinophagia</taxon>
        <taxon>Chitinophagales</taxon>
        <taxon>Chitinophagaceae</taxon>
        <taxon>Terrimonas</taxon>
    </lineage>
</organism>
<proteinExistence type="predicted"/>
<feature type="chain" id="PRO_5046166129" evidence="1">
    <location>
        <begin position="22"/>
        <end position="106"/>
    </location>
</feature>
<dbReference type="Pfam" id="PF13715">
    <property type="entry name" value="CarbopepD_reg_2"/>
    <property type="match status" value="1"/>
</dbReference>
<sequence length="106" mass="11843">MRVKFIGCAAALLIMTFFLTAYSPGASKVTISGKVLDHQTGEPIVNVLVYTRAGEIEAVTDKRGFFKIETWQELPVELQAFHPKFNSYKVQLKQAGQDLKIKLLAK</sequence>
<dbReference type="SUPFAM" id="SSF49464">
    <property type="entry name" value="Carboxypeptidase regulatory domain-like"/>
    <property type="match status" value="1"/>
</dbReference>
<protein>
    <submittedName>
        <fullName evidence="2">Carboxypeptidase-like regulatory domain-containing protein</fullName>
    </submittedName>
</protein>
<feature type="signal peptide" evidence="1">
    <location>
        <begin position="1"/>
        <end position="21"/>
    </location>
</feature>
<gene>
    <name evidence="2" type="ORF">ACFS6H_19230</name>
</gene>
<dbReference type="Proteomes" id="UP001597511">
    <property type="component" value="Unassembled WGS sequence"/>
</dbReference>
<dbReference type="Gene3D" id="2.60.40.1120">
    <property type="entry name" value="Carboxypeptidase-like, regulatory domain"/>
    <property type="match status" value="1"/>
</dbReference>
<keyword evidence="1" id="KW-0732">Signal</keyword>
<dbReference type="RefSeq" id="WP_386102990.1">
    <property type="nucleotide sequence ID" value="NZ_JBHUOZ010000003.1"/>
</dbReference>
<evidence type="ECO:0000313" key="3">
    <source>
        <dbReference type="Proteomes" id="UP001597511"/>
    </source>
</evidence>
<comment type="caution">
    <text evidence="2">The sequence shown here is derived from an EMBL/GenBank/DDBJ whole genome shotgun (WGS) entry which is preliminary data.</text>
</comment>
<accession>A0ABW6ACS3</accession>
<reference evidence="3" key="1">
    <citation type="journal article" date="2019" name="Int. J. Syst. Evol. Microbiol.">
        <title>The Global Catalogue of Microorganisms (GCM) 10K type strain sequencing project: providing services to taxonomists for standard genome sequencing and annotation.</title>
        <authorList>
            <consortium name="The Broad Institute Genomics Platform"/>
            <consortium name="The Broad Institute Genome Sequencing Center for Infectious Disease"/>
            <person name="Wu L."/>
            <person name="Ma J."/>
        </authorList>
    </citation>
    <scope>NUCLEOTIDE SEQUENCE [LARGE SCALE GENOMIC DNA]</scope>
    <source>
        <strain evidence="3">KCTC 23299</strain>
    </source>
</reference>
<dbReference type="InterPro" id="IPR008969">
    <property type="entry name" value="CarboxyPept-like_regulatory"/>
</dbReference>
<keyword evidence="3" id="KW-1185">Reference proteome</keyword>
<dbReference type="EMBL" id="JBHUOZ010000003">
    <property type="protein sequence ID" value="MFD2921861.1"/>
    <property type="molecule type" value="Genomic_DNA"/>
</dbReference>
<name>A0ABW6ACS3_9BACT</name>
<evidence type="ECO:0000256" key="1">
    <source>
        <dbReference type="SAM" id="SignalP"/>
    </source>
</evidence>